<evidence type="ECO:0000313" key="2">
    <source>
        <dbReference type="EMBL" id="ADY47796.1"/>
    </source>
</evidence>
<dbReference type="AlphaFoldDB" id="F1LCE2"/>
<dbReference type="GO" id="GO:0008135">
    <property type="term" value="F:translation factor activity, RNA binding"/>
    <property type="evidence" value="ECO:0007669"/>
    <property type="project" value="TreeGrafter"/>
</dbReference>
<dbReference type="GO" id="GO:0005634">
    <property type="term" value="C:nucleus"/>
    <property type="evidence" value="ECO:0007669"/>
    <property type="project" value="TreeGrafter"/>
</dbReference>
<dbReference type="InterPro" id="IPR012677">
    <property type="entry name" value="Nucleotide-bd_a/b_plait_sf"/>
</dbReference>
<sequence>MEERSVQKLMSSCYQMDGKAYLLMSSQTVKQKPVEVRPWRLSDIKYEPYSDLQIDTLRTVFIGAMPRPTRAGKWNKAQMKYRLCEWAIVLQLLLAITC</sequence>
<dbReference type="InterPro" id="IPR000504">
    <property type="entry name" value="RRM_dom"/>
</dbReference>
<accession>F1LCE2</accession>
<dbReference type="GO" id="GO:0043022">
    <property type="term" value="F:ribosome binding"/>
    <property type="evidence" value="ECO:0007669"/>
    <property type="project" value="TreeGrafter"/>
</dbReference>
<dbReference type="Gene3D" id="3.30.70.330">
    <property type="match status" value="1"/>
</dbReference>
<dbReference type="GO" id="GO:0005737">
    <property type="term" value="C:cytoplasm"/>
    <property type="evidence" value="ECO:0007669"/>
    <property type="project" value="TreeGrafter"/>
</dbReference>
<dbReference type="GO" id="GO:0043005">
    <property type="term" value="C:neuron projection"/>
    <property type="evidence" value="ECO:0007669"/>
    <property type="project" value="TreeGrafter"/>
</dbReference>
<dbReference type="Pfam" id="PF16367">
    <property type="entry name" value="RRM_7"/>
    <property type="match status" value="1"/>
</dbReference>
<evidence type="ECO:0000259" key="1">
    <source>
        <dbReference type="Pfam" id="PF16367"/>
    </source>
</evidence>
<protein>
    <submittedName>
        <fullName evidence="2">Cytoplasmic polyadenylation element-binding protein 1</fullName>
    </submittedName>
</protein>
<name>F1LCE2_ASCSU</name>
<dbReference type="GO" id="GO:0000900">
    <property type="term" value="F:mRNA regulatory element binding translation repressor activity"/>
    <property type="evidence" value="ECO:0007669"/>
    <property type="project" value="TreeGrafter"/>
</dbReference>
<dbReference type="EMBL" id="JI177471">
    <property type="protein sequence ID" value="ADY47796.1"/>
    <property type="molecule type" value="mRNA"/>
</dbReference>
<dbReference type="GO" id="GO:0003730">
    <property type="term" value="F:mRNA 3'-UTR binding"/>
    <property type="evidence" value="ECO:0007669"/>
    <property type="project" value="InterPro"/>
</dbReference>
<feature type="domain" description="RRM" evidence="1">
    <location>
        <begin position="2"/>
        <end position="38"/>
    </location>
</feature>
<dbReference type="InterPro" id="IPR034819">
    <property type="entry name" value="CPEB"/>
</dbReference>
<dbReference type="GO" id="GO:0045202">
    <property type="term" value="C:synapse"/>
    <property type="evidence" value="ECO:0007669"/>
    <property type="project" value="TreeGrafter"/>
</dbReference>
<dbReference type="PANTHER" id="PTHR12566">
    <property type="entry name" value="CYTOPLASMIC POLYADENYLATION ELEMENT BINDING PROTEIN CPEB"/>
    <property type="match status" value="1"/>
</dbReference>
<reference evidence="2" key="1">
    <citation type="journal article" date="2011" name="Genome Res.">
        <title>Deep small RNA sequencing from the nematode Ascaris reveals conservation, functional diversification, and novel developmental profiles.</title>
        <authorList>
            <person name="Wang J."/>
            <person name="Czech B."/>
            <person name="Crunk A."/>
            <person name="Wallace A."/>
            <person name="Mitreva M."/>
            <person name="Hannon G.J."/>
            <person name="Davis R.E."/>
        </authorList>
    </citation>
    <scope>NUCLEOTIDE SEQUENCE</scope>
</reference>
<dbReference type="GO" id="GO:2000766">
    <property type="term" value="P:negative regulation of cytoplasmic translation"/>
    <property type="evidence" value="ECO:0007669"/>
    <property type="project" value="TreeGrafter"/>
</dbReference>
<organism evidence="2">
    <name type="scientific">Ascaris suum</name>
    <name type="common">Pig roundworm</name>
    <name type="synonym">Ascaris lumbricoides</name>
    <dbReference type="NCBI Taxonomy" id="6253"/>
    <lineage>
        <taxon>Eukaryota</taxon>
        <taxon>Metazoa</taxon>
        <taxon>Ecdysozoa</taxon>
        <taxon>Nematoda</taxon>
        <taxon>Chromadorea</taxon>
        <taxon>Rhabditida</taxon>
        <taxon>Spirurina</taxon>
        <taxon>Ascaridomorpha</taxon>
        <taxon>Ascaridoidea</taxon>
        <taxon>Ascarididae</taxon>
        <taxon>Ascaris</taxon>
    </lineage>
</organism>
<proteinExistence type="evidence at transcript level"/>
<dbReference type="PANTHER" id="PTHR12566:SF12">
    <property type="entry name" value="TRANSLATIONAL REGULATOR ORB2"/>
    <property type="match status" value="1"/>
</dbReference>